<dbReference type="EMBL" id="JAOPKB010000014">
    <property type="protein sequence ID" value="MCU4974937.1"/>
    <property type="molecule type" value="Genomic_DNA"/>
</dbReference>
<name>A0ABT2QJ55_9EURY</name>
<dbReference type="Proteomes" id="UP001320972">
    <property type="component" value="Unassembled WGS sequence"/>
</dbReference>
<gene>
    <name evidence="1" type="ORF">OB955_19645</name>
</gene>
<accession>A0ABT2QJ55</accession>
<comment type="caution">
    <text evidence="1">The sequence shown here is derived from an EMBL/GenBank/DDBJ whole genome shotgun (WGS) entry which is preliminary data.</text>
</comment>
<evidence type="ECO:0000313" key="2">
    <source>
        <dbReference type="Proteomes" id="UP001320972"/>
    </source>
</evidence>
<organism evidence="1 2">
    <name type="scientific">Natronoglomus mannanivorans</name>
    <dbReference type="NCBI Taxonomy" id="2979990"/>
    <lineage>
        <taxon>Archaea</taxon>
        <taxon>Methanobacteriati</taxon>
        <taxon>Methanobacteriota</taxon>
        <taxon>Stenosarchaea group</taxon>
        <taxon>Halobacteria</taxon>
        <taxon>Halobacteriales</taxon>
        <taxon>Natrialbaceae</taxon>
        <taxon>Natronoglomus</taxon>
    </lineage>
</organism>
<sequence length="81" mass="9180">MAEQGRKNDEEFDSKIADEDVITVSKAAETPVLTTSLVAEELPVTAKAVYYRLRRLHDEGRVGQMKVDARGIVWWVADKFE</sequence>
<dbReference type="RefSeq" id="WP_338008827.1">
    <property type="nucleotide sequence ID" value="NZ_JAOPKB010000014.1"/>
</dbReference>
<evidence type="ECO:0000313" key="1">
    <source>
        <dbReference type="EMBL" id="MCU4974937.1"/>
    </source>
</evidence>
<keyword evidence="2" id="KW-1185">Reference proteome</keyword>
<proteinExistence type="predicted"/>
<protein>
    <submittedName>
        <fullName evidence="1">Response regulator of citrate/malate metabolism</fullName>
    </submittedName>
</protein>
<reference evidence="1 2" key="1">
    <citation type="submission" date="2022-09" db="EMBL/GenBank/DDBJ databases">
        <title>Enrichment on poylsaccharides allowed isolation of novel metabolic and taxonomic groups of Haloarchaea.</title>
        <authorList>
            <person name="Sorokin D.Y."/>
            <person name="Elcheninov A.G."/>
            <person name="Khizhniak T.V."/>
            <person name="Kolganova T.V."/>
            <person name="Kublanov I.V."/>
        </authorList>
    </citation>
    <scope>NUCLEOTIDE SEQUENCE [LARGE SCALE GENOMIC DNA]</scope>
    <source>
        <strain evidence="1 2">AArc-m2/3/4</strain>
    </source>
</reference>